<dbReference type="EMBL" id="LR796368">
    <property type="protein sequence ID" value="CAB4139750.1"/>
    <property type="molecule type" value="Genomic_DNA"/>
</dbReference>
<sequence length="114" mass="13176">MIAAPYTCPGGCSMVQLSIATRQRKPTMTVNAKSIADAYMDNINYKYETILSWWYGKSIDSIDHTHERLERDALNDKNPEVFIDKNGSQWNFIILGPCSRAKLLFCLKKWRLEE</sequence>
<reference evidence="1" key="1">
    <citation type="submission" date="2020-04" db="EMBL/GenBank/DDBJ databases">
        <authorList>
            <person name="Chiriac C."/>
            <person name="Salcher M."/>
            <person name="Ghai R."/>
            <person name="Kavagutti S V."/>
        </authorList>
    </citation>
    <scope>NUCLEOTIDE SEQUENCE</scope>
</reference>
<name>A0A6J5M410_9CAUD</name>
<proteinExistence type="predicted"/>
<evidence type="ECO:0000313" key="1">
    <source>
        <dbReference type="EMBL" id="CAB4139750.1"/>
    </source>
</evidence>
<gene>
    <name evidence="1" type="ORF">UFOVP354_14</name>
</gene>
<protein>
    <submittedName>
        <fullName evidence="1">Uncharacterized protein</fullName>
    </submittedName>
</protein>
<accession>A0A6J5M410</accession>
<organism evidence="1">
    <name type="scientific">uncultured Caudovirales phage</name>
    <dbReference type="NCBI Taxonomy" id="2100421"/>
    <lineage>
        <taxon>Viruses</taxon>
        <taxon>Duplodnaviria</taxon>
        <taxon>Heunggongvirae</taxon>
        <taxon>Uroviricota</taxon>
        <taxon>Caudoviricetes</taxon>
        <taxon>Peduoviridae</taxon>
        <taxon>Maltschvirus</taxon>
        <taxon>Maltschvirus maltsch</taxon>
    </lineage>
</organism>